<evidence type="ECO:0000256" key="1">
    <source>
        <dbReference type="SAM" id="MobiDB-lite"/>
    </source>
</evidence>
<dbReference type="WBParaSite" id="Gr19_v10_g13444.t2">
    <property type="protein sequence ID" value="Gr19_v10_g13444.t2"/>
    <property type="gene ID" value="Gr19_v10_g13444"/>
</dbReference>
<evidence type="ECO:0000313" key="2">
    <source>
        <dbReference type="Proteomes" id="UP000887572"/>
    </source>
</evidence>
<accession>A0A914H266</accession>
<organism evidence="2 3">
    <name type="scientific">Globodera rostochiensis</name>
    <name type="common">Golden nematode worm</name>
    <name type="synonym">Heterodera rostochiensis</name>
    <dbReference type="NCBI Taxonomy" id="31243"/>
    <lineage>
        <taxon>Eukaryota</taxon>
        <taxon>Metazoa</taxon>
        <taxon>Ecdysozoa</taxon>
        <taxon>Nematoda</taxon>
        <taxon>Chromadorea</taxon>
        <taxon>Rhabditida</taxon>
        <taxon>Tylenchina</taxon>
        <taxon>Tylenchomorpha</taxon>
        <taxon>Tylenchoidea</taxon>
        <taxon>Heteroderidae</taxon>
        <taxon>Heteroderinae</taxon>
        <taxon>Globodera</taxon>
    </lineage>
</organism>
<keyword evidence="2" id="KW-1185">Reference proteome</keyword>
<reference evidence="3" key="1">
    <citation type="submission" date="2022-11" db="UniProtKB">
        <authorList>
            <consortium name="WormBaseParasite"/>
        </authorList>
    </citation>
    <scope>IDENTIFICATION</scope>
</reference>
<feature type="compositionally biased region" description="Polar residues" evidence="1">
    <location>
        <begin position="1"/>
        <end position="18"/>
    </location>
</feature>
<name>A0A914H266_GLORO</name>
<proteinExistence type="predicted"/>
<dbReference type="Proteomes" id="UP000887572">
    <property type="component" value="Unplaced"/>
</dbReference>
<dbReference type="AlphaFoldDB" id="A0A914H266"/>
<evidence type="ECO:0000313" key="3">
    <source>
        <dbReference type="WBParaSite" id="Gr19_v10_g13444.t2"/>
    </source>
</evidence>
<protein>
    <submittedName>
        <fullName evidence="3">Uncharacterized protein</fullName>
    </submittedName>
</protein>
<feature type="region of interest" description="Disordered" evidence="1">
    <location>
        <begin position="1"/>
        <end position="25"/>
    </location>
</feature>
<sequence length="98" mass="10951">MKPISLGQQSNGKPNSTAVRPPNWPKKSEIVSVDFGAVPFWRPWSLSSRLQISILAKLSTQPLSSKRLAVRWTVVPWGDYPPAPLPRPLRRNALSIPK</sequence>